<evidence type="ECO:0000313" key="5">
    <source>
        <dbReference type="Proteomes" id="UP001165962"/>
    </source>
</evidence>
<dbReference type="GO" id="GO:0016787">
    <property type="term" value="F:hydrolase activity"/>
    <property type="evidence" value="ECO:0007669"/>
    <property type="project" value="UniProtKB-KW"/>
</dbReference>
<keyword evidence="2" id="KW-0479">Metal-binding</keyword>
<evidence type="ECO:0000313" key="4">
    <source>
        <dbReference type="EMBL" id="NHN28886.1"/>
    </source>
</evidence>
<evidence type="ECO:0000259" key="3">
    <source>
        <dbReference type="Pfam" id="PF01557"/>
    </source>
</evidence>
<dbReference type="Proteomes" id="UP001165962">
    <property type="component" value="Unassembled WGS sequence"/>
</dbReference>
<comment type="similarity">
    <text evidence="1">Belongs to the FAH family.</text>
</comment>
<comment type="caution">
    <text evidence="4">The sequence shown here is derived from an EMBL/GenBank/DDBJ whole genome shotgun (WGS) entry which is preliminary data.</text>
</comment>
<protein>
    <submittedName>
        <fullName evidence="4">Fumarylacetoacetate hydrolase family protein</fullName>
    </submittedName>
</protein>
<evidence type="ECO:0000256" key="2">
    <source>
        <dbReference type="ARBA" id="ARBA00022723"/>
    </source>
</evidence>
<dbReference type="InterPro" id="IPR051121">
    <property type="entry name" value="FAH"/>
</dbReference>
<organism evidence="4 5">
    <name type="scientific">Paenibacillus agricola</name>
    <dbReference type="NCBI Taxonomy" id="2716264"/>
    <lineage>
        <taxon>Bacteria</taxon>
        <taxon>Bacillati</taxon>
        <taxon>Bacillota</taxon>
        <taxon>Bacilli</taxon>
        <taxon>Bacillales</taxon>
        <taxon>Paenibacillaceae</taxon>
        <taxon>Paenibacillus</taxon>
    </lineage>
</organism>
<dbReference type="PANTHER" id="PTHR42796">
    <property type="entry name" value="FUMARYLACETOACETATE HYDROLASE DOMAIN-CONTAINING PROTEIN 2A-RELATED"/>
    <property type="match status" value="1"/>
</dbReference>
<accession>A0ABX0J441</accession>
<evidence type="ECO:0000256" key="1">
    <source>
        <dbReference type="ARBA" id="ARBA00010211"/>
    </source>
</evidence>
<name>A0ABX0J441_9BACL</name>
<reference evidence="4" key="1">
    <citation type="submission" date="2020-03" db="EMBL/GenBank/DDBJ databases">
        <title>Draft sequencing of Paenibacilllus sp. S3N08.</title>
        <authorList>
            <person name="Kim D.-U."/>
        </authorList>
    </citation>
    <scope>NUCLEOTIDE SEQUENCE</scope>
    <source>
        <strain evidence="4">S3N08</strain>
    </source>
</reference>
<proteinExistence type="inferred from homology"/>
<dbReference type="RefSeq" id="WP_166146159.1">
    <property type="nucleotide sequence ID" value="NZ_JAAOIW010000001.1"/>
</dbReference>
<dbReference type="InterPro" id="IPR011234">
    <property type="entry name" value="Fumarylacetoacetase-like_C"/>
</dbReference>
<gene>
    <name evidence="4" type="ORF">G9U52_03445</name>
</gene>
<keyword evidence="4" id="KW-0378">Hydrolase</keyword>
<sequence length="286" mass="31985">MELTTLKVNSEEIVAIYTSHGYVALDSFHREDGGRWPRTLIELIREGLMDELGEWYRNGGVHKLANLPVIPHKEAVFAPLYRNPEKIWGIGMNYVQDPAELELKNPDDEPVGFMKPSTTLIGPGDSIMLPDDCGTITAEAELTIVIGKKCRNISESEAPSVVAGFTMALDMTAADIHSKNPRFLTRAKSYDTFFSFGPHLITVDEIPDVLDLNVFTVLNGEKVHQNRIFNMKYRPWFTVAFHSQFMTLLPGDLIMTGTPGPVIIRNGDRVECRINDFLPLVNPVVG</sequence>
<dbReference type="Pfam" id="PF01557">
    <property type="entry name" value="FAA_hydrolase"/>
    <property type="match status" value="1"/>
</dbReference>
<dbReference type="EMBL" id="JAAOIW010000001">
    <property type="protein sequence ID" value="NHN28886.1"/>
    <property type="molecule type" value="Genomic_DNA"/>
</dbReference>
<dbReference type="PANTHER" id="PTHR42796:SF4">
    <property type="entry name" value="FUMARYLACETOACETATE HYDROLASE DOMAIN-CONTAINING PROTEIN 2A"/>
    <property type="match status" value="1"/>
</dbReference>
<dbReference type="Gene3D" id="3.90.850.10">
    <property type="entry name" value="Fumarylacetoacetase-like, C-terminal domain"/>
    <property type="match status" value="1"/>
</dbReference>
<keyword evidence="5" id="KW-1185">Reference proteome</keyword>
<dbReference type="InterPro" id="IPR036663">
    <property type="entry name" value="Fumarylacetoacetase_C_sf"/>
</dbReference>
<dbReference type="SUPFAM" id="SSF56529">
    <property type="entry name" value="FAH"/>
    <property type="match status" value="1"/>
</dbReference>
<feature type="domain" description="Fumarylacetoacetase-like C-terminal" evidence="3">
    <location>
        <begin position="86"/>
        <end position="285"/>
    </location>
</feature>